<feature type="domain" description="CBS" evidence="12">
    <location>
        <begin position="275"/>
        <end position="333"/>
    </location>
</feature>
<keyword evidence="8 10" id="KW-0472">Membrane</keyword>
<name>Q7VDR2_PROMA</name>
<dbReference type="InterPro" id="IPR002550">
    <property type="entry name" value="CNNM"/>
</dbReference>
<organism evidence="14 15">
    <name type="scientific">Prochlorococcus marinus (strain SARG / CCMP1375 / SS120)</name>
    <dbReference type="NCBI Taxonomy" id="167539"/>
    <lineage>
        <taxon>Bacteria</taxon>
        <taxon>Bacillati</taxon>
        <taxon>Cyanobacteriota</taxon>
        <taxon>Cyanophyceae</taxon>
        <taxon>Synechococcales</taxon>
        <taxon>Prochlorococcaceae</taxon>
        <taxon>Prochlorococcus</taxon>
    </lineage>
</organism>
<dbReference type="KEGG" id="pma:Pro_0306"/>
<feature type="transmembrane region" description="Helical" evidence="11">
    <location>
        <begin position="6"/>
        <end position="24"/>
    </location>
</feature>
<dbReference type="HOGENOM" id="CLU_015237_4_0_3"/>
<reference evidence="14 15" key="1">
    <citation type="journal article" date="2003" name="Proc. Natl. Acad. Sci. U.S.A.">
        <title>Genome sequence of the cyanobacterium Prochlorococcus marinus SS120, a nearly minimal oxyphototrophic genome.</title>
        <authorList>
            <person name="Dufresne A."/>
            <person name="Salanoubat M."/>
            <person name="Partensky F."/>
            <person name="Artiguenave F."/>
            <person name="Axmann I.M."/>
            <person name="Barbe V."/>
            <person name="Duprat S."/>
            <person name="Galperin M.Y."/>
            <person name="Koonin E.V."/>
            <person name="Le Gall F."/>
            <person name="Makarova K.S."/>
            <person name="Ostrowski M."/>
            <person name="Oztas S."/>
            <person name="Robert C."/>
            <person name="Rogozin I.B."/>
            <person name="Scanlan D.J."/>
            <person name="Tandeau de Marsac N."/>
            <person name="Weissenbach J."/>
            <person name="Wincker P."/>
            <person name="Wolf Y.I."/>
            <person name="Hess W.R."/>
        </authorList>
    </citation>
    <scope>NUCLEOTIDE SEQUENCE [LARGE SCALE GENOMIC DNA]</scope>
    <source>
        <strain evidence="15">SARG / CCMP1375 / SS120</strain>
    </source>
</reference>
<feature type="domain" description="CNNM transmembrane" evidence="13">
    <location>
        <begin position="1"/>
        <end position="191"/>
    </location>
</feature>
<dbReference type="SUPFAM" id="SSF54631">
    <property type="entry name" value="CBS-domain pair"/>
    <property type="match status" value="1"/>
</dbReference>
<dbReference type="InterPro" id="IPR051676">
    <property type="entry name" value="UPF0053_domain"/>
</dbReference>
<dbReference type="CDD" id="cd04590">
    <property type="entry name" value="CBS_pair_CorC_HlyC_assoc"/>
    <property type="match status" value="1"/>
</dbReference>
<dbReference type="PROSITE" id="PS51846">
    <property type="entry name" value="CNNM"/>
    <property type="match status" value="1"/>
</dbReference>
<keyword evidence="5" id="KW-0677">Repeat</keyword>
<evidence type="ECO:0000256" key="11">
    <source>
        <dbReference type="SAM" id="Phobius"/>
    </source>
</evidence>
<dbReference type="InterPro" id="IPR044751">
    <property type="entry name" value="Ion_transp-like_CBS"/>
</dbReference>
<evidence type="ECO:0000256" key="7">
    <source>
        <dbReference type="ARBA" id="ARBA00023122"/>
    </source>
</evidence>
<evidence type="ECO:0000256" key="1">
    <source>
        <dbReference type="ARBA" id="ARBA00004651"/>
    </source>
</evidence>
<evidence type="ECO:0000256" key="3">
    <source>
        <dbReference type="ARBA" id="ARBA00022475"/>
    </source>
</evidence>
<dbReference type="OrthoDB" id="9798188at2"/>
<feature type="transmembrane region" description="Helical" evidence="11">
    <location>
        <begin position="124"/>
        <end position="146"/>
    </location>
</feature>
<proteinExistence type="inferred from homology"/>
<comment type="subcellular location">
    <subcellularLocation>
        <location evidence="1">Cell membrane</location>
        <topology evidence="1">Multi-pass membrane protein</topology>
    </subcellularLocation>
</comment>
<dbReference type="PANTHER" id="PTHR43099">
    <property type="entry name" value="UPF0053 PROTEIN YRKA"/>
    <property type="match status" value="1"/>
</dbReference>
<dbReference type="RefSeq" id="WP_011124461.1">
    <property type="nucleotide sequence ID" value="NC_005042.1"/>
</dbReference>
<dbReference type="InterPro" id="IPR036318">
    <property type="entry name" value="FAD-bd_PCMH-like_sf"/>
</dbReference>
<dbReference type="Proteomes" id="UP000001420">
    <property type="component" value="Chromosome"/>
</dbReference>
<dbReference type="eggNOG" id="COG1253">
    <property type="taxonomic scope" value="Bacteria"/>
</dbReference>
<dbReference type="EnsemblBacteria" id="AAP99352">
    <property type="protein sequence ID" value="AAP99352"/>
    <property type="gene ID" value="Pro_0306"/>
</dbReference>
<dbReference type="PROSITE" id="PS51371">
    <property type="entry name" value="CBS"/>
    <property type="match status" value="1"/>
</dbReference>
<feature type="transmembrane region" description="Helical" evidence="11">
    <location>
        <begin position="94"/>
        <end position="112"/>
    </location>
</feature>
<evidence type="ECO:0000259" key="12">
    <source>
        <dbReference type="PROSITE" id="PS51371"/>
    </source>
</evidence>
<dbReference type="Pfam" id="PF03471">
    <property type="entry name" value="CorC_HlyC"/>
    <property type="match status" value="1"/>
</dbReference>
<evidence type="ECO:0000313" key="14">
    <source>
        <dbReference type="EMBL" id="AAP99352.1"/>
    </source>
</evidence>
<keyword evidence="6 10" id="KW-1133">Transmembrane helix</keyword>
<dbReference type="SMART" id="SM01091">
    <property type="entry name" value="CorC_HlyC"/>
    <property type="match status" value="1"/>
</dbReference>
<gene>
    <name evidence="14" type="primary">tlyC</name>
    <name evidence="14" type="ordered locus">Pro_0306</name>
</gene>
<evidence type="ECO:0000259" key="13">
    <source>
        <dbReference type="PROSITE" id="PS51846"/>
    </source>
</evidence>
<evidence type="ECO:0000256" key="5">
    <source>
        <dbReference type="ARBA" id="ARBA00022737"/>
    </source>
</evidence>
<evidence type="ECO:0000256" key="10">
    <source>
        <dbReference type="PROSITE-ProRule" id="PRU01193"/>
    </source>
</evidence>
<dbReference type="InterPro" id="IPR046342">
    <property type="entry name" value="CBS_dom_sf"/>
</dbReference>
<dbReference type="STRING" id="167539.Pro_0306"/>
<evidence type="ECO:0000256" key="9">
    <source>
        <dbReference type="PROSITE-ProRule" id="PRU00703"/>
    </source>
</evidence>
<sequence length="428" mass="47273">MQFLLLGILIALPAIFAAGELAILRIRPSRVETLIEENQSGASSAQRLQRKLRRVLIVTQLGVTLSLVALGWLINNFANNSWGTAQEGTRPFLNIALFLFFGILATLIGGLIPKALVLNRTERAALNLSPFLEAIMTIIAPLLFLLEKISSALLKFVGLNTRWDSLVSALSAGELETLIERGRVTGLRPDEKNILEGVFALRDTQVREIMVPRSGMVTLPSNVEFSQLMKEVHLSRHARFLVTGKSLDDVLGVLDLRQLADPISKGTMQLNSPLMKYIQPIPKVLETCTLDKILPLIKSGNPFLLVVDEHGGTEGLITLADLTGEIVGDEIESRKEPFLRKIESNPEKWLSAGDLEIIEINRQLNVALPEANNYHTLAGFLLEKFQQVPSKGDALLENGIHFEINSMKGPRIETVKVILPQKAPKEDL</sequence>
<evidence type="ECO:0000256" key="8">
    <source>
        <dbReference type="ARBA" id="ARBA00023136"/>
    </source>
</evidence>
<protein>
    <submittedName>
        <fullName evidence="14">Conserved membrane protein containing two CBS domains</fullName>
    </submittedName>
</protein>
<evidence type="ECO:0000313" key="15">
    <source>
        <dbReference type="Proteomes" id="UP000001420"/>
    </source>
</evidence>
<dbReference type="AlphaFoldDB" id="Q7VDR2"/>
<dbReference type="GO" id="GO:0050660">
    <property type="term" value="F:flavin adenine dinucleotide binding"/>
    <property type="evidence" value="ECO:0007669"/>
    <property type="project" value="InterPro"/>
</dbReference>
<dbReference type="Gene3D" id="3.10.580.10">
    <property type="entry name" value="CBS-domain"/>
    <property type="match status" value="1"/>
</dbReference>
<dbReference type="GO" id="GO:0005886">
    <property type="term" value="C:plasma membrane"/>
    <property type="evidence" value="ECO:0007669"/>
    <property type="project" value="UniProtKB-SubCell"/>
</dbReference>
<dbReference type="PATRIC" id="fig|167539.5.peg.315"/>
<dbReference type="InterPro" id="IPR016169">
    <property type="entry name" value="FAD-bd_PCMH_sub2"/>
</dbReference>
<dbReference type="SUPFAM" id="SSF56176">
    <property type="entry name" value="FAD-binding/transporter-associated domain-like"/>
    <property type="match status" value="1"/>
</dbReference>
<dbReference type="Gene3D" id="3.30.465.10">
    <property type="match status" value="1"/>
</dbReference>
<dbReference type="Pfam" id="PF01595">
    <property type="entry name" value="CNNM"/>
    <property type="match status" value="1"/>
</dbReference>
<evidence type="ECO:0000256" key="2">
    <source>
        <dbReference type="ARBA" id="ARBA00006337"/>
    </source>
</evidence>
<dbReference type="InterPro" id="IPR000644">
    <property type="entry name" value="CBS_dom"/>
</dbReference>
<evidence type="ECO:0000256" key="4">
    <source>
        <dbReference type="ARBA" id="ARBA00022692"/>
    </source>
</evidence>
<feature type="transmembrane region" description="Helical" evidence="11">
    <location>
        <begin position="55"/>
        <end position="74"/>
    </location>
</feature>
<keyword evidence="4 10" id="KW-0812">Transmembrane</keyword>
<keyword evidence="3" id="KW-1003">Cell membrane</keyword>
<keyword evidence="15" id="KW-1185">Reference proteome</keyword>
<dbReference type="InterPro" id="IPR005170">
    <property type="entry name" value="Transptr-assoc_dom"/>
</dbReference>
<accession>Q7VDR2</accession>
<dbReference type="PANTHER" id="PTHR43099:SF5">
    <property type="entry name" value="HLYC_CORC FAMILY TRANSPORTER"/>
    <property type="match status" value="1"/>
</dbReference>
<dbReference type="EMBL" id="AE017126">
    <property type="protein sequence ID" value="AAP99352.1"/>
    <property type="molecule type" value="Genomic_DNA"/>
</dbReference>
<evidence type="ECO:0000256" key="6">
    <source>
        <dbReference type="ARBA" id="ARBA00022989"/>
    </source>
</evidence>
<comment type="similarity">
    <text evidence="2">Belongs to the UPF0053 family.</text>
</comment>
<keyword evidence="7 9" id="KW-0129">CBS domain</keyword>